<accession>A0A0F6VZ15</accession>
<dbReference type="CDD" id="cd19590">
    <property type="entry name" value="serpin_thermopin-like"/>
    <property type="match status" value="1"/>
</dbReference>
<dbReference type="Gene3D" id="3.30.497.10">
    <property type="entry name" value="Antithrombin, subunit I, domain 2"/>
    <property type="match status" value="1"/>
</dbReference>
<dbReference type="PANTHER" id="PTHR11461:SF211">
    <property type="entry name" value="GH10112P-RELATED"/>
    <property type="match status" value="1"/>
</dbReference>
<feature type="domain" description="Serpin" evidence="2">
    <location>
        <begin position="64"/>
        <end position="420"/>
    </location>
</feature>
<evidence type="ECO:0000313" key="3">
    <source>
        <dbReference type="EMBL" id="AKF03077.1"/>
    </source>
</evidence>
<dbReference type="SMART" id="SM00093">
    <property type="entry name" value="SERPIN"/>
    <property type="match status" value="1"/>
</dbReference>
<dbReference type="RefSeq" id="WP_053230555.1">
    <property type="nucleotide sequence ID" value="NZ_CP011125.1"/>
</dbReference>
<dbReference type="PANTHER" id="PTHR11461">
    <property type="entry name" value="SERINE PROTEASE INHIBITOR, SERPIN"/>
    <property type="match status" value="1"/>
</dbReference>
<comment type="similarity">
    <text evidence="1">Belongs to the serpin family.</text>
</comment>
<evidence type="ECO:0000259" key="2">
    <source>
        <dbReference type="SMART" id="SM00093"/>
    </source>
</evidence>
<dbReference type="InterPro" id="IPR042178">
    <property type="entry name" value="Serpin_sf_1"/>
</dbReference>
<dbReference type="InterPro" id="IPR023796">
    <property type="entry name" value="Serpin_dom"/>
</dbReference>
<organism evidence="3 4">
    <name type="scientific">Sandaracinus amylolyticus</name>
    <dbReference type="NCBI Taxonomy" id="927083"/>
    <lineage>
        <taxon>Bacteria</taxon>
        <taxon>Pseudomonadati</taxon>
        <taxon>Myxococcota</taxon>
        <taxon>Polyangia</taxon>
        <taxon>Polyangiales</taxon>
        <taxon>Sandaracinaceae</taxon>
        <taxon>Sandaracinus</taxon>
    </lineage>
</organism>
<dbReference type="SUPFAM" id="SSF56574">
    <property type="entry name" value="Serpins"/>
    <property type="match status" value="1"/>
</dbReference>
<dbReference type="Proteomes" id="UP000034883">
    <property type="component" value="Chromosome"/>
</dbReference>
<protein>
    <submittedName>
        <fullName evidence="3">Serine protease inhibitor</fullName>
    </submittedName>
</protein>
<dbReference type="STRING" id="927083.DB32_000226"/>
<dbReference type="GO" id="GO:0004867">
    <property type="term" value="F:serine-type endopeptidase inhibitor activity"/>
    <property type="evidence" value="ECO:0007669"/>
    <property type="project" value="InterPro"/>
</dbReference>
<name>A0A0F6VZ15_9BACT</name>
<keyword evidence="4" id="KW-1185">Reference proteome</keyword>
<dbReference type="InterPro" id="IPR000215">
    <property type="entry name" value="Serpin_fam"/>
</dbReference>
<reference evidence="3 4" key="1">
    <citation type="submission" date="2015-03" db="EMBL/GenBank/DDBJ databases">
        <title>Genome assembly of Sandaracinus amylolyticus DSM 53668.</title>
        <authorList>
            <person name="Sharma G."/>
            <person name="Subramanian S."/>
        </authorList>
    </citation>
    <scope>NUCLEOTIDE SEQUENCE [LARGE SCALE GENOMIC DNA]</scope>
    <source>
        <strain evidence="3 4">DSM 53668</strain>
    </source>
</reference>
<evidence type="ECO:0000313" key="4">
    <source>
        <dbReference type="Proteomes" id="UP000034883"/>
    </source>
</evidence>
<dbReference type="Gene3D" id="2.30.39.10">
    <property type="entry name" value="Alpha-1-antitrypsin, domain 1"/>
    <property type="match status" value="1"/>
</dbReference>
<sequence length="422" mass="43659">MPSSHRPITILALAAALGGCSADPAPSAPPPGDVARSSLARESTPIVSAEEAASLREGATDFALDLHRRVAGAGNSVISPHSIQVAFGMLRPGAVGETASQIDAVMGWANPGEPTYRAMNALDLELASRPRDGVRLAIANQSFGQIGFPFEAPYLDAIATHFGAGVSLLDFAGDTEGSRVVINGWVDERTDGNIPELIPVGVIDGTTRLVLVNAVHFDAAWDTEFDPDDTRDGAFHRESGGDVTVPLMHLALDAPHAAGEGWAAAELAYAGDELAMLVVVPTSGTLDALEGALDATGLDAIVASLATETIDVTMPRFAFGSDVDLVDPLREAGMPNVFDSGLAELDGIAPGRGLYVSAALHSATIDVSEAGTEASAATAVVVGERATPPRPRVSLDRPFLFFIRDRATGALLFVGRVADPSA</sequence>
<dbReference type="InterPro" id="IPR042185">
    <property type="entry name" value="Serpin_sf_2"/>
</dbReference>
<dbReference type="EMBL" id="CP011125">
    <property type="protein sequence ID" value="AKF03077.1"/>
    <property type="molecule type" value="Genomic_DNA"/>
</dbReference>
<dbReference type="PROSITE" id="PS51257">
    <property type="entry name" value="PROKAR_LIPOPROTEIN"/>
    <property type="match status" value="1"/>
</dbReference>
<dbReference type="KEGG" id="samy:DB32_000226"/>
<dbReference type="PROSITE" id="PS00284">
    <property type="entry name" value="SERPIN"/>
    <property type="match status" value="1"/>
</dbReference>
<proteinExistence type="inferred from homology"/>
<dbReference type="Pfam" id="PF00079">
    <property type="entry name" value="Serpin"/>
    <property type="match status" value="1"/>
</dbReference>
<dbReference type="InterPro" id="IPR036186">
    <property type="entry name" value="Serpin_sf"/>
</dbReference>
<dbReference type="InterPro" id="IPR023795">
    <property type="entry name" value="Serpin_CS"/>
</dbReference>
<dbReference type="GO" id="GO:0005615">
    <property type="term" value="C:extracellular space"/>
    <property type="evidence" value="ECO:0007669"/>
    <property type="project" value="InterPro"/>
</dbReference>
<dbReference type="AlphaFoldDB" id="A0A0F6VZ15"/>
<evidence type="ECO:0000256" key="1">
    <source>
        <dbReference type="RuleBase" id="RU000411"/>
    </source>
</evidence>
<dbReference type="OrthoDB" id="9764871at2"/>
<gene>
    <name evidence="3" type="ORF">DB32_000226</name>
</gene>